<name>A0A9I9D8Z2_CUCME</name>
<evidence type="ECO:0000313" key="2">
    <source>
        <dbReference type="EnsemblPlants" id="MELO3C014793.2.1"/>
    </source>
</evidence>
<feature type="region of interest" description="Disordered" evidence="1">
    <location>
        <begin position="1"/>
        <end position="35"/>
    </location>
</feature>
<dbReference type="EnsemblPlants" id="MELO3C014793.2.1">
    <property type="protein sequence ID" value="MELO3C014793.2.1"/>
    <property type="gene ID" value="MELO3C014793.2"/>
</dbReference>
<feature type="compositionally biased region" description="Polar residues" evidence="1">
    <location>
        <begin position="23"/>
        <end position="35"/>
    </location>
</feature>
<reference evidence="2" key="1">
    <citation type="submission" date="2023-03" db="UniProtKB">
        <authorList>
            <consortium name="EnsemblPlants"/>
        </authorList>
    </citation>
    <scope>IDENTIFICATION</scope>
</reference>
<organism evidence="2">
    <name type="scientific">Cucumis melo</name>
    <name type="common">Muskmelon</name>
    <dbReference type="NCBI Taxonomy" id="3656"/>
    <lineage>
        <taxon>Eukaryota</taxon>
        <taxon>Viridiplantae</taxon>
        <taxon>Streptophyta</taxon>
        <taxon>Embryophyta</taxon>
        <taxon>Tracheophyta</taxon>
        <taxon>Spermatophyta</taxon>
        <taxon>Magnoliopsida</taxon>
        <taxon>eudicotyledons</taxon>
        <taxon>Gunneridae</taxon>
        <taxon>Pentapetalae</taxon>
        <taxon>rosids</taxon>
        <taxon>fabids</taxon>
        <taxon>Cucurbitales</taxon>
        <taxon>Cucurbitaceae</taxon>
        <taxon>Benincaseae</taxon>
        <taxon>Cucumis</taxon>
    </lineage>
</organism>
<feature type="compositionally biased region" description="Low complexity" evidence="1">
    <location>
        <begin position="1"/>
        <end position="18"/>
    </location>
</feature>
<dbReference type="Gramene" id="MELO3C014793.2.1">
    <property type="protein sequence ID" value="MELO3C014793.2.1"/>
    <property type="gene ID" value="MELO3C014793.2"/>
</dbReference>
<accession>A0A9I9D8Z2</accession>
<sequence length="84" mass="9190">MATASHSTTQSSKKSTSVPPSPLGSQPSTLSSVPESRFSIKTVQFDSDTNFSDGEDNVVMSKLLHRKHRLHSPERYSIPPIHPS</sequence>
<dbReference type="AlphaFoldDB" id="A0A9I9D8Z2"/>
<evidence type="ECO:0000256" key="1">
    <source>
        <dbReference type="SAM" id="MobiDB-lite"/>
    </source>
</evidence>
<protein>
    <submittedName>
        <fullName evidence="2">Uncharacterized protein</fullName>
    </submittedName>
</protein>
<proteinExistence type="predicted"/>